<evidence type="ECO:0000313" key="2">
    <source>
        <dbReference type="EMBL" id="EOM77889.1"/>
    </source>
</evidence>
<dbReference type="EMBL" id="APMY01000022">
    <property type="protein sequence ID" value="EOM77889.1"/>
    <property type="molecule type" value="Genomic_DNA"/>
</dbReference>
<feature type="compositionally biased region" description="Basic and acidic residues" evidence="1">
    <location>
        <begin position="34"/>
        <end position="43"/>
    </location>
</feature>
<protein>
    <submittedName>
        <fullName evidence="2">Uncharacterized protein</fullName>
    </submittedName>
</protein>
<dbReference type="PATRIC" id="fig|1273125.3.peg.755"/>
<comment type="caution">
    <text evidence="2">The sequence shown here is derived from an EMBL/GenBank/DDBJ whole genome shotgun (WGS) entry which is preliminary data.</text>
</comment>
<evidence type="ECO:0000256" key="1">
    <source>
        <dbReference type="SAM" id="MobiDB-lite"/>
    </source>
</evidence>
<reference evidence="2 3" key="1">
    <citation type="journal article" date="2013" name="Genome Announc.">
        <title>Draft Genome Sequence of Rhodococcus rhodnii Strain LMG5362, a Symbiont of Rhodnius prolixus (Hemiptera, Reduviidae, Triatominae), the Principle Vector of Trypanosoma cruzi.</title>
        <authorList>
            <person name="Pachebat J.A."/>
            <person name="van Keulen G."/>
            <person name="Whitten M.M."/>
            <person name="Girdwood S."/>
            <person name="Del Sol R."/>
            <person name="Dyson P.J."/>
            <person name="Facey P.D."/>
        </authorList>
    </citation>
    <scope>NUCLEOTIDE SEQUENCE [LARGE SCALE GENOMIC DNA]</scope>
    <source>
        <strain evidence="2 3">LMG 5362</strain>
    </source>
</reference>
<keyword evidence="3" id="KW-1185">Reference proteome</keyword>
<accession>R7WUT1</accession>
<organism evidence="2 3">
    <name type="scientific">Rhodococcus rhodnii LMG 5362</name>
    <dbReference type="NCBI Taxonomy" id="1273125"/>
    <lineage>
        <taxon>Bacteria</taxon>
        <taxon>Bacillati</taxon>
        <taxon>Actinomycetota</taxon>
        <taxon>Actinomycetes</taxon>
        <taxon>Mycobacteriales</taxon>
        <taxon>Nocardiaceae</taxon>
        <taxon>Rhodococcus</taxon>
    </lineage>
</organism>
<feature type="region of interest" description="Disordered" evidence="1">
    <location>
        <begin position="22"/>
        <end position="43"/>
    </location>
</feature>
<proteinExistence type="predicted"/>
<dbReference type="RefSeq" id="WP_010836855.1">
    <property type="nucleotide sequence ID" value="NZ_APMY01000022.1"/>
</dbReference>
<dbReference type="Proteomes" id="UP000013525">
    <property type="component" value="Unassembled WGS sequence"/>
</dbReference>
<evidence type="ECO:0000313" key="3">
    <source>
        <dbReference type="Proteomes" id="UP000013525"/>
    </source>
</evidence>
<gene>
    <name evidence="2" type="ORF">Rrhod_0782</name>
</gene>
<name>R7WUT1_9NOCA</name>
<dbReference type="AlphaFoldDB" id="R7WUT1"/>
<sequence>MEIVLIVVVVAVLVGLVLYRRRSTGSDPTEPPVDPEKYRNPDD</sequence>